<keyword evidence="2" id="KW-1185">Reference proteome</keyword>
<dbReference type="Pfam" id="PF08843">
    <property type="entry name" value="AbiEii"/>
    <property type="match status" value="1"/>
</dbReference>
<proteinExistence type="predicted"/>
<dbReference type="InterPro" id="IPR014942">
    <property type="entry name" value="AbiEii"/>
</dbReference>
<protein>
    <submittedName>
        <fullName evidence="1">Abortive infection protein</fullName>
    </submittedName>
</protein>
<organism evidence="1 2">
    <name type="scientific">Companilactobacillus heilongjiangensis</name>
    <dbReference type="NCBI Taxonomy" id="1074467"/>
    <lineage>
        <taxon>Bacteria</taxon>
        <taxon>Bacillati</taxon>
        <taxon>Bacillota</taxon>
        <taxon>Bacilli</taxon>
        <taxon>Lactobacillales</taxon>
        <taxon>Lactobacillaceae</taxon>
        <taxon>Companilactobacillus</taxon>
    </lineage>
</organism>
<accession>A0A0K2LEA3</accession>
<dbReference type="STRING" id="1074467.JP39_09625"/>
<evidence type="ECO:0000313" key="1">
    <source>
        <dbReference type="EMBL" id="ALB29590.1"/>
    </source>
</evidence>
<dbReference type="EMBL" id="CP012559">
    <property type="protein sequence ID" value="ALB29590.1"/>
    <property type="molecule type" value="Genomic_DNA"/>
</dbReference>
<reference evidence="1 2" key="1">
    <citation type="submission" date="2015-08" db="EMBL/GenBank/DDBJ databases">
        <title>Genomic sequence of Lactobacillus heilongjiangensis DSM 28069, isolated from Chinese traditional pickle.</title>
        <authorList>
            <person name="Jiang X."/>
            <person name="Zheng B."/>
            <person name="Cheng H."/>
        </authorList>
    </citation>
    <scope>NUCLEOTIDE SEQUENCE [LARGE SCALE GENOMIC DNA]</scope>
    <source>
        <strain evidence="1 2">DSM 28069</strain>
    </source>
</reference>
<dbReference type="RefSeq" id="WP_041501397.1">
    <property type="nucleotide sequence ID" value="NZ_BJDV01000006.1"/>
</dbReference>
<sequence length="281" mass="32702">MSTRRSQEQSIKDKLKAKRDETGVPFDILQKKFFIDCFLKLLSESKYADNFIWKGGFVLSAITGIQKRTTVDLDTLVRGVTVDTVTLSKIIKEIISNKDESSPDFNLIDVQEIQEEKAYQGLRVRIMGQLGQMKDNFHLDVVTGETLEQRAIEWDYQPLIGDKKIPIYIYRPEQILAEKLQTVLERGIANTRMKDFYDVYIIPATTQLDIDDLSDDFKSVMHSRDTEELWTIRESVLDLIATDQKMHNEWINYSKKNKFAKKLSFERVLSSVNILFKKIKM</sequence>
<dbReference type="KEGG" id="lhi:JP39_09625"/>
<dbReference type="OrthoDB" id="9808443at2"/>
<name>A0A0K2LEA3_9LACO</name>
<evidence type="ECO:0000313" key="2">
    <source>
        <dbReference type="Proteomes" id="UP000061546"/>
    </source>
</evidence>
<dbReference type="Proteomes" id="UP000061546">
    <property type="component" value="Chromosome"/>
</dbReference>
<gene>
    <name evidence="1" type="ORF">JP39_09625</name>
</gene>
<dbReference type="AlphaFoldDB" id="A0A0K2LEA3"/>